<feature type="chain" id="PRO_5016293104" evidence="1">
    <location>
        <begin position="21"/>
        <end position="218"/>
    </location>
</feature>
<dbReference type="SUPFAM" id="SSF74653">
    <property type="entry name" value="TolA/TonB C-terminal domain"/>
    <property type="match status" value="1"/>
</dbReference>
<dbReference type="RefSeq" id="WP_111276040.1">
    <property type="nucleotide sequence ID" value="NZ_QFYS01000004.1"/>
</dbReference>
<dbReference type="Gene3D" id="3.30.1150.10">
    <property type="match status" value="1"/>
</dbReference>
<organism evidence="2 3">
    <name type="scientific">Phenylobacterium kunshanense</name>
    <dbReference type="NCBI Taxonomy" id="1445034"/>
    <lineage>
        <taxon>Bacteria</taxon>
        <taxon>Pseudomonadati</taxon>
        <taxon>Pseudomonadota</taxon>
        <taxon>Alphaproteobacteria</taxon>
        <taxon>Caulobacterales</taxon>
        <taxon>Caulobacteraceae</taxon>
        <taxon>Phenylobacterium</taxon>
    </lineage>
</organism>
<evidence type="ECO:0000256" key="1">
    <source>
        <dbReference type="SAM" id="SignalP"/>
    </source>
</evidence>
<keyword evidence="1" id="KW-0732">Signal</keyword>
<proteinExistence type="predicted"/>
<dbReference type="EMBL" id="QFYS01000004">
    <property type="protein sequence ID" value="RAK65444.1"/>
    <property type="molecule type" value="Genomic_DNA"/>
</dbReference>
<name>A0A328BHR6_9CAUL</name>
<protein>
    <submittedName>
        <fullName evidence="2">Uncharacterized protein</fullName>
    </submittedName>
</protein>
<feature type="signal peptide" evidence="1">
    <location>
        <begin position="1"/>
        <end position="20"/>
    </location>
</feature>
<comment type="caution">
    <text evidence="2">The sequence shown here is derived from an EMBL/GenBank/DDBJ whole genome shotgun (WGS) entry which is preliminary data.</text>
</comment>
<dbReference type="Proteomes" id="UP000249524">
    <property type="component" value="Unassembled WGS sequence"/>
</dbReference>
<evidence type="ECO:0000313" key="2">
    <source>
        <dbReference type="EMBL" id="RAK65444.1"/>
    </source>
</evidence>
<dbReference type="OrthoDB" id="7201913at2"/>
<reference evidence="2 3" key="1">
    <citation type="submission" date="2018-05" db="EMBL/GenBank/DDBJ databases">
        <authorList>
            <person name="Lanie J.A."/>
            <person name="Ng W.-L."/>
            <person name="Kazmierczak K.M."/>
            <person name="Andrzejewski T.M."/>
            <person name="Davidsen T.M."/>
            <person name="Wayne K.J."/>
            <person name="Tettelin H."/>
            <person name="Glass J.I."/>
            <person name="Rusch D."/>
            <person name="Podicherti R."/>
            <person name="Tsui H.-C.T."/>
            <person name="Winkler M.E."/>
        </authorList>
    </citation>
    <scope>NUCLEOTIDE SEQUENCE [LARGE SCALE GENOMIC DNA]</scope>
    <source>
        <strain evidence="2 3">BUT-10</strain>
    </source>
</reference>
<sequence length="218" mass="22384">MIRTLTFASLAAAVGAPAAAQVVWTVAPTAADMAAAYPEKARAEGIGGGVDLICTARRNGGMTDCDVMGEEPRGYGFGAAARRLAARMQAVGVVKDAEVRFSITFAPALAKGGTYVARTPRWAALPSVADMQAAAPKTEGGPNDARVTLVCEVKAGGVLDGCAVDREEPAGQGFGPAILALAPKFKVELMSAEGMPTVGARVRVPVRFDLKPVEQAAK</sequence>
<accession>A0A328BHR6</accession>
<gene>
    <name evidence="2" type="ORF">DJ019_10790</name>
</gene>
<keyword evidence="3" id="KW-1185">Reference proteome</keyword>
<dbReference type="AlphaFoldDB" id="A0A328BHR6"/>
<evidence type="ECO:0000313" key="3">
    <source>
        <dbReference type="Proteomes" id="UP000249524"/>
    </source>
</evidence>